<comment type="caution">
    <text evidence="2">The sequence shown here is derived from an EMBL/GenBank/DDBJ whole genome shotgun (WGS) entry which is preliminary data.</text>
</comment>
<feature type="compositionally biased region" description="Basic and acidic residues" evidence="1">
    <location>
        <begin position="77"/>
        <end position="101"/>
    </location>
</feature>
<organism evidence="2 3">
    <name type="scientific">Streptomyces viridochromogenes Tue57</name>
    <dbReference type="NCBI Taxonomy" id="1160705"/>
    <lineage>
        <taxon>Bacteria</taxon>
        <taxon>Bacillati</taxon>
        <taxon>Actinomycetota</taxon>
        <taxon>Actinomycetes</taxon>
        <taxon>Kitasatosporales</taxon>
        <taxon>Streptomycetaceae</taxon>
        <taxon>Streptomyces</taxon>
    </lineage>
</organism>
<accession>L8P9G4</accession>
<feature type="region of interest" description="Disordered" evidence="1">
    <location>
        <begin position="77"/>
        <end position="124"/>
    </location>
</feature>
<dbReference type="Proteomes" id="UP000011205">
    <property type="component" value="Unassembled WGS sequence"/>
</dbReference>
<reference evidence="2 3" key="1">
    <citation type="journal article" date="2013" name="Genome Announc.">
        <title>Draft Genome Sequence of Streptomyces viridochromogenes Strain Tu57, Producer of Avilamycin.</title>
        <authorList>
            <person name="Gruning B.A."/>
            <person name="Erxleben A."/>
            <person name="Hahnlein A."/>
            <person name="Gunther S."/>
        </authorList>
    </citation>
    <scope>NUCLEOTIDE SEQUENCE [LARGE SCALE GENOMIC DNA]</scope>
    <source>
        <strain evidence="2 3">Tue57</strain>
    </source>
</reference>
<evidence type="ECO:0000256" key="1">
    <source>
        <dbReference type="SAM" id="MobiDB-lite"/>
    </source>
</evidence>
<proteinExistence type="predicted"/>
<dbReference type="AlphaFoldDB" id="L8P9G4"/>
<evidence type="ECO:0000313" key="2">
    <source>
        <dbReference type="EMBL" id="ELS52813.1"/>
    </source>
</evidence>
<sequence length="124" mass="12237">MPSAAGASPANRRAMPGIPFAKRAGSAGGTAPGGGPTGRSSASVQHRAAPLVADATASLGVEGHVHGLLEPVGEHGEGVVRVDGHDPPGVRLGDDQRRADRSAPWTARVRRSAAGSAAGGTPRA</sequence>
<evidence type="ECO:0000313" key="3">
    <source>
        <dbReference type="Proteomes" id="UP000011205"/>
    </source>
</evidence>
<feature type="compositionally biased region" description="Gly residues" evidence="1">
    <location>
        <begin position="26"/>
        <end position="37"/>
    </location>
</feature>
<protein>
    <submittedName>
        <fullName evidence="2">Uncharacterized protein</fullName>
    </submittedName>
</protein>
<feature type="compositionally biased region" description="Low complexity" evidence="1">
    <location>
        <begin position="112"/>
        <end position="124"/>
    </location>
</feature>
<name>L8P9G4_STRVR</name>
<feature type="region of interest" description="Disordered" evidence="1">
    <location>
        <begin position="1"/>
        <end position="47"/>
    </location>
</feature>
<dbReference type="PATRIC" id="fig|1160705.3.peg.6180"/>
<gene>
    <name evidence="2" type="ORF">STVIR_6254</name>
</gene>
<dbReference type="EMBL" id="AMLP01000194">
    <property type="protein sequence ID" value="ELS52813.1"/>
    <property type="molecule type" value="Genomic_DNA"/>
</dbReference>